<keyword evidence="1" id="KW-1185">Reference proteome</keyword>
<name>A0A1I7YWN3_9BILA</name>
<evidence type="ECO:0000313" key="1">
    <source>
        <dbReference type="Proteomes" id="UP000095287"/>
    </source>
</evidence>
<dbReference type="Proteomes" id="UP000095287">
    <property type="component" value="Unplaced"/>
</dbReference>
<accession>A0A1I7YWN3</accession>
<dbReference type="AlphaFoldDB" id="A0A1I7YWN3"/>
<evidence type="ECO:0000313" key="2">
    <source>
        <dbReference type="WBParaSite" id="L893_g20603.t1"/>
    </source>
</evidence>
<sequence>MASPGGPGCLRGTGGRYRTDGLFSALKDASPWVKSREARWIGRSYEGRLRPTVMIASRAKDLPIVVC</sequence>
<reference evidence="2" key="1">
    <citation type="submission" date="2016-11" db="UniProtKB">
        <authorList>
            <consortium name="WormBaseParasite"/>
        </authorList>
    </citation>
    <scope>IDENTIFICATION</scope>
</reference>
<protein>
    <submittedName>
        <fullName evidence="2">Phosphoadenosine phosphosulfate reductase</fullName>
    </submittedName>
</protein>
<organism evidence="1 2">
    <name type="scientific">Steinernema glaseri</name>
    <dbReference type="NCBI Taxonomy" id="37863"/>
    <lineage>
        <taxon>Eukaryota</taxon>
        <taxon>Metazoa</taxon>
        <taxon>Ecdysozoa</taxon>
        <taxon>Nematoda</taxon>
        <taxon>Chromadorea</taxon>
        <taxon>Rhabditida</taxon>
        <taxon>Tylenchina</taxon>
        <taxon>Panagrolaimomorpha</taxon>
        <taxon>Strongyloidoidea</taxon>
        <taxon>Steinernematidae</taxon>
        <taxon>Steinernema</taxon>
    </lineage>
</organism>
<proteinExistence type="predicted"/>
<dbReference type="WBParaSite" id="L893_g20603.t1">
    <property type="protein sequence ID" value="L893_g20603.t1"/>
    <property type="gene ID" value="L893_g20603"/>
</dbReference>